<dbReference type="InterPro" id="IPR023214">
    <property type="entry name" value="HAD_sf"/>
</dbReference>
<dbReference type="SUPFAM" id="SSF56784">
    <property type="entry name" value="HAD-like"/>
    <property type="match status" value="1"/>
</dbReference>
<dbReference type="Proteomes" id="UP000487117">
    <property type="component" value="Unassembled WGS sequence"/>
</dbReference>
<evidence type="ECO:0000313" key="1">
    <source>
        <dbReference type="EMBL" id="KAF1014646.1"/>
    </source>
</evidence>
<dbReference type="AlphaFoldDB" id="A0A7V8FFG4"/>
<comment type="caution">
    <text evidence="1">The sequence shown here is derived from an EMBL/GenBank/DDBJ whole genome shotgun (WGS) entry which is preliminary data.</text>
</comment>
<dbReference type="Pfam" id="PF00702">
    <property type="entry name" value="Hydrolase"/>
    <property type="match status" value="1"/>
</dbReference>
<sequence length="190" mass="19873">MLHLARALGVSVAAVQAALYDSGLEAAHDSGALDGPTYLAQLGALLGCHVDVPAWTAARQAASHPQQAVLQRLQTLQVPLAVLTNNGALMAQALPMLLPGLFPALQGRVFCSAGGDLRKPHPAVFQHVLAVLGVAPAHTLFVDDLFTNVRGARGRPARGDGVRRAWVGQGVEALRCALIRGQSPLPRRGL</sequence>
<dbReference type="Gene3D" id="1.10.150.240">
    <property type="entry name" value="Putative phosphatase, domain 2"/>
    <property type="match status" value="1"/>
</dbReference>
<dbReference type="InterPro" id="IPR036412">
    <property type="entry name" value="HAD-like_sf"/>
</dbReference>
<reference evidence="2" key="1">
    <citation type="journal article" date="2020" name="MBio">
        <title>Horizontal gene transfer to a defensive symbiont with a reduced genome amongst a multipartite beetle microbiome.</title>
        <authorList>
            <person name="Waterworth S.C."/>
            <person name="Florez L.V."/>
            <person name="Rees E.R."/>
            <person name="Hertweck C."/>
            <person name="Kaltenpoth M."/>
            <person name="Kwan J.C."/>
        </authorList>
    </citation>
    <scope>NUCLEOTIDE SEQUENCE [LARGE SCALE GENOMIC DNA]</scope>
</reference>
<evidence type="ECO:0000313" key="2">
    <source>
        <dbReference type="Proteomes" id="UP000487117"/>
    </source>
</evidence>
<dbReference type="NCBIfam" id="TIGR01509">
    <property type="entry name" value="HAD-SF-IA-v3"/>
    <property type="match status" value="1"/>
</dbReference>
<accession>A0A7V8FFG4</accession>
<dbReference type="Gene3D" id="3.40.50.1000">
    <property type="entry name" value="HAD superfamily/HAD-like"/>
    <property type="match status" value="1"/>
</dbReference>
<name>A0A7V8FFG4_STEMA</name>
<protein>
    <submittedName>
        <fullName evidence="1">Alpha-D-glucose 1-phosphate phosphatase YihX</fullName>
    </submittedName>
</protein>
<organism evidence="1 2">
    <name type="scientific">Stenotrophomonas maltophilia</name>
    <name type="common">Pseudomonas maltophilia</name>
    <name type="synonym">Xanthomonas maltophilia</name>
    <dbReference type="NCBI Taxonomy" id="40324"/>
    <lineage>
        <taxon>Bacteria</taxon>
        <taxon>Pseudomonadati</taxon>
        <taxon>Pseudomonadota</taxon>
        <taxon>Gammaproteobacteria</taxon>
        <taxon>Lysobacterales</taxon>
        <taxon>Lysobacteraceae</taxon>
        <taxon>Stenotrophomonas</taxon>
        <taxon>Stenotrophomonas maltophilia group</taxon>
    </lineage>
</organism>
<proteinExistence type="predicted"/>
<dbReference type="PANTHER" id="PTHR43611:SF3">
    <property type="entry name" value="FLAVIN MONONUCLEOTIDE HYDROLASE 1, CHLOROPLATIC"/>
    <property type="match status" value="1"/>
</dbReference>
<dbReference type="EMBL" id="WNDS01000003">
    <property type="protein sequence ID" value="KAF1014646.1"/>
    <property type="molecule type" value="Genomic_DNA"/>
</dbReference>
<gene>
    <name evidence="1" type="primary">yihX</name>
    <name evidence="1" type="ORF">GAK31_02133</name>
</gene>
<dbReference type="InterPro" id="IPR006439">
    <property type="entry name" value="HAD-SF_hydro_IA"/>
</dbReference>
<dbReference type="PANTHER" id="PTHR43611">
    <property type="entry name" value="ALPHA-D-GLUCOSE 1-PHOSPHATE PHOSPHATASE"/>
    <property type="match status" value="1"/>
</dbReference>
<dbReference type="InterPro" id="IPR023198">
    <property type="entry name" value="PGP-like_dom2"/>
</dbReference>